<sequence>NNARFKPLEFSVLMQNAEWEDRQEKWERLARNDKWDEVTKEFRKLVQPVLNEIRLRKPVSDLRSLNRDPLPKSAGPTSETINWVDLVLSGTGLVGGGVLGYAHVGYVLALEDAGLRFRAIGGASAGAVAAFIMGAVRKSPDAPVAEDLLRLMVEMPTSTFDDGGKAERGLLSAITSISALKNSGLHPGKIFEDWLKNLMETYGAGTLSDLKAKCDLSKINWLKAEDGRQPKDVEGLVCCVASDITTSTKAVLSWERPVNYDQPPITHTELYMANPDGENPGHCVRASMAVPFFFHPKKFPAQPGEKIPYAGQRAASLPNTKWKEIGYEDYIPEQVTLVDGGFLSNHPVDLFHVPREKVVWCPTFCVNLSPPRTARRTGNLIETTAALLSTGIQTRDFEFVAKNKEYKLLTASVHTGGISALNFDVSPVGKFVLFYNGVVAAYDFLVGGDGSKGPFDWEVKEDPEWADLERKWQGYAESNSLDKIAKDFQEKVDPILAEIQLSDYVRGALLGIAHVGYILALERAGIRFRALAGTSAGAMAAVLLAGLRESPDAAAGEALLLKLLDLPVPSLKDGAPADKALGDALIGLLTGTKISWSTWFRLPLFPWALASIWKNGGIHPGKALYDWVHGVLASHRAGTLGQLRGKCDLSGIKFEQVPDVESVADRPLEGLVVAVAADVTTATKAALSWERPFNPTTRPLTVSELYWTDPDSESPATCVRASVSIPIFFQPYTVPADPALKLPDAGVTANTLTNNKWSEVGFDATIPDRVQFQDGGLLSSFPINLFHVASGQQVRCPTFGVGLSEPRRAASISNLGELLAAATSTAINIQDYEFVSQNKEYKLLAQLVNVAGVPGLDFNLPIIGKYVLFHNGVLAARDFLMGGPGRGGTVQSQSDLTVRICDGCRGQLRDCPPCRSKRPMASATSHRLPLDYNVIKNDERYRQLEKEWQEYARNGGTDKIIQGFQAGVVDLLNEIDLASPVSDLRSKATSPPTTEVNSSEKVLHWVDLVLAGGALLGIAHVGYIYALEHAGIRFRAIGGTSAGALAAVLLAGLRPKPDAPAGTALLESLLQMPVPKFKDGAGLDKAVGDCLIGLATGTYTSPLNWLLLPLFPVALARIVAKAGIHPGTVLEKWVHGELEEKGAGTLGALKTKCDLKDIVFEKVATESHLKSLQVPDNGQPLEGLVVAVSADVTTGSKANLSWKRDPAVNNSPVTHSELYWADPDSEKAAQCVRASVSIPVFFQPKIVPAEKGKTIPNAGELAKPLNNKWATMGFSTTIPDQVRFQDGAVLSGFPINLFHVPPTEPVRCPTFGVALSPPREKKKTSNLLELLGATIMTATHIQDIEFIAQNKEYEMLTQTVDDGNVSALDFNLPIIGKYVLFYNGVLAARDFLMGDGNGRPRFDWAKYKHHRANISAANRRGPNNGVGNGSARLAQVHLILMLVDRPNPKPLNYAEIKRQKKFKDYEKKWRKLLKNGSTEAIVDDFLFEVGPLLDTIRLDSPVSDLRSETTTHSSEKSGSTPKVLDWVDLVLAGGALLGVAHVGYIFALEHAGVRFRAIGGTSAGALAAVLLAGLRTKPDAPAGRKLLDLLLGMPVPKFKDGKLLDRRVGDAILSLMTDLPSSPWKWLMLPAFPVALVRVWLQGGIHPGDALEDWVHEQLAANGAGTLAGLKGKCDLSEINFKQDVLDNDSASSGVRPYWESVEGLVVAVAADVTSGIKAVLSWKRDRQAHPVPLTHSELYWSDPDLESPARCVRASVSLPLYFRPMTVPRKRGEKLPLAGQNASRLPDSKWADTGFTTTIPDRVRFQDGGVLSRFPINLFHVPPTTEVHWPTFGVGLSPPRQAKSTSGLGQLLYASISTAIRIQDIQFTAQNRVGGQGQGRGCGEAGRGPSSLAMQEYEMLTKTVDVGQVCALDFKMSILGKFVLFYNGVLAARDFLMGTTEKKGFQWEKFKILRRERSAVVLNTTSITPT</sequence>
<dbReference type="SUPFAM" id="SSF52151">
    <property type="entry name" value="FabD/lysophospholipase-like"/>
    <property type="match status" value="4"/>
</dbReference>
<feature type="domain" description="PNPLA" evidence="6">
    <location>
        <begin position="1008"/>
        <end position="1299"/>
    </location>
</feature>
<dbReference type="EMBL" id="QOKY01000154">
    <property type="protein sequence ID" value="RMZ56119.1"/>
    <property type="molecule type" value="Genomic_DNA"/>
</dbReference>
<feature type="short sequence motif" description="DGA/G" evidence="4">
    <location>
        <begin position="774"/>
        <end position="776"/>
    </location>
</feature>
<dbReference type="InterPro" id="IPR050301">
    <property type="entry name" value="NTE"/>
</dbReference>
<feature type="short sequence motif" description="GXGXXG" evidence="4">
    <location>
        <begin position="95"/>
        <end position="100"/>
    </location>
</feature>
<feature type="active site" description="Proton acceptor" evidence="4">
    <location>
        <position position="1286"/>
    </location>
</feature>
<evidence type="ECO:0000256" key="4">
    <source>
        <dbReference type="PROSITE-ProRule" id="PRU01161"/>
    </source>
</evidence>
<feature type="active site" description="Proton acceptor" evidence="4">
    <location>
        <position position="339"/>
    </location>
</feature>
<feature type="short sequence motif" description="GXSXG" evidence="4">
    <location>
        <begin position="1039"/>
        <end position="1043"/>
    </location>
</feature>
<feature type="active site" description="Nucleophile" evidence="4">
    <location>
        <position position="535"/>
    </location>
</feature>
<comment type="caution">
    <text evidence="4">Lacks conserved residue(s) required for the propagation of feature annotation.</text>
</comment>
<feature type="short sequence motif" description="DGA/G" evidence="4">
    <location>
        <begin position="339"/>
        <end position="341"/>
    </location>
</feature>
<dbReference type="GO" id="GO:0016298">
    <property type="term" value="F:lipase activity"/>
    <property type="evidence" value="ECO:0007669"/>
    <property type="project" value="UniProtKB-ARBA"/>
</dbReference>
<dbReference type="GO" id="GO:0016042">
    <property type="term" value="P:lipid catabolic process"/>
    <property type="evidence" value="ECO:0007669"/>
    <property type="project" value="UniProtKB-UniRule"/>
</dbReference>
<feature type="active site" description="Proton acceptor" evidence="4">
    <location>
        <position position="1808"/>
    </location>
</feature>
<dbReference type="GO" id="GO:0052689">
    <property type="term" value="F:carboxylic ester hydrolase activity"/>
    <property type="evidence" value="ECO:0007669"/>
    <property type="project" value="UniProtKB-ARBA"/>
</dbReference>
<reference evidence="8" key="1">
    <citation type="journal article" date="2018" name="Algal Res.">
        <title>Characterization of plant carbon substrate utilization by Auxenochlorella protothecoides.</title>
        <authorList>
            <person name="Vogler B.W."/>
            <person name="Starkenburg S.R."/>
            <person name="Sudasinghe N."/>
            <person name="Schambach J.Y."/>
            <person name="Rollin J.A."/>
            <person name="Pattathil S."/>
            <person name="Barry A.N."/>
        </authorList>
    </citation>
    <scope>NUCLEOTIDE SEQUENCE [LARGE SCALE GENOMIC DNA]</scope>
    <source>
        <strain evidence="8">UTEX 25</strain>
    </source>
</reference>
<feature type="short sequence motif" description="DGA/G" evidence="4">
    <location>
        <begin position="1808"/>
        <end position="1810"/>
    </location>
</feature>
<accession>A0A3M7L1P7</accession>
<dbReference type="Proteomes" id="UP000279271">
    <property type="component" value="Unassembled WGS sequence"/>
</dbReference>
<feature type="domain" description="PNPLA" evidence="6">
    <location>
        <begin position="502"/>
        <end position="787"/>
    </location>
</feature>
<dbReference type="InterPro" id="IPR016035">
    <property type="entry name" value="Acyl_Trfase/lysoPLipase"/>
</dbReference>
<organism evidence="7 8">
    <name type="scientific">Auxenochlorella protothecoides</name>
    <name type="common">Green microalga</name>
    <name type="synonym">Chlorella protothecoides</name>
    <dbReference type="NCBI Taxonomy" id="3075"/>
    <lineage>
        <taxon>Eukaryota</taxon>
        <taxon>Viridiplantae</taxon>
        <taxon>Chlorophyta</taxon>
        <taxon>core chlorophytes</taxon>
        <taxon>Trebouxiophyceae</taxon>
        <taxon>Chlorellales</taxon>
        <taxon>Chlorellaceae</taxon>
        <taxon>Auxenochlorella</taxon>
    </lineage>
</organism>
<keyword evidence="3 4" id="KW-0443">Lipid metabolism</keyword>
<gene>
    <name evidence="7" type="ORF">APUTEX25_004543</name>
</gene>
<feature type="short sequence motif" description="DGA/G" evidence="4">
    <location>
        <begin position="1286"/>
        <end position="1288"/>
    </location>
</feature>
<comment type="similarity">
    <text evidence="5">Belongs to the patatin family.</text>
</comment>
<evidence type="ECO:0000256" key="2">
    <source>
        <dbReference type="ARBA" id="ARBA00022963"/>
    </source>
</evidence>
<evidence type="ECO:0000256" key="5">
    <source>
        <dbReference type="RuleBase" id="RU361262"/>
    </source>
</evidence>
<dbReference type="Gene3D" id="3.40.1090.10">
    <property type="entry name" value="Cytosolic phospholipase A2 catalytic domain"/>
    <property type="match status" value="5"/>
</dbReference>
<evidence type="ECO:0000256" key="3">
    <source>
        <dbReference type="ARBA" id="ARBA00023098"/>
    </source>
</evidence>
<evidence type="ECO:0000256" key="1">
    <source>
        <dbReference type="ARBA" id="ARBA00022801"/>
    </source>
</evidence>
<comment type="function">
    <text evidence="5">Lipolytic acyl hydrolase (LAH).</text>
</comment>
<keyword evidence="2 4" id="KW-0442">Lipid degradation</keyword>
<evidence type="ECO:0000313" key="7">
    <source>
        <dbReference type="EMBL" id="RMZ56119.1"/>
    </source>
</evidence>
<feature type="domain" description="PNPLA" evidence="6">
    <location>
        <begin position="91"/>
        <end position="352"/>
    </location>
</feature>
<dbReference type="Pfam" id="PF01734">
    <property type="entry name" value="Patatin"/>
    <property type="match status" value="4"/>
</dbReference>
<feature type="active site" description="Nucleophile" evidence="4">
    <location>
        <position position="1562"/>
    </location>
</feature>
<feature type="domain" description="PNPLA" evidence="6">
    <location>
        <begin position="1529"/>
        <end position="1821"/>
    </location>
</feature>
<comment type="caution">
    <text evidence="7">The sequence shown here is derived from an EMBL/GenBank/DDBJ whole genome shotgun (WGS) entry which is preliminary data.</text>
</comment>
<feature type="non-terminal residue" evidence="7">
    <location>
        <position position="1"/>
    </location>
</feature>
<evidence type="ECO:0000313" key="8">
    <source>
        <dbReference type="Proteomes" id="UP000279271"/>
    </source>
</evidence>
<name>A0A3M7L1P7_AUXPR</name>
<evidence type="ECO:0000259" key="6">
    <source>
        <dbReference type="PROSITE" id="PS51635"/>
    </source>
</evidence>
<dbReference type="EC" id="3.1.1.-" evidence="5"/>
<feature type="active site" description="Nucleophile" evidence="4">
    <location>
        <position position="1041"/>
    </location>
</feature>
<feature type="short sequence motif" description="GXSXG" evidence="4">
    <location>
        <begin position="533"/>
        <end position="537"/>
    </location>
</feature>
<feature type="short sequence motif" description="GXSXG" evidence="4">
    <location>
        <begin position="1560"/>
        <end position="1564"/>
    </location>
</feature>
<feature type="active site" description="Proton acceptor" evidence="4">
    <location>
        <position position="774"/>
    </location>
</feature>
<dbReference type="InterPro" id="IPR002641">
    <property type="entry name" value="PNPLA_dom"/>
</dbReference>
<feature type="short sequence motif" description="GXSXG" evidence="4">
    <location>
        <begin position="122"/>
        <end position="126"/>
    </location>
</feature>
<comment type="domain">
    <text evidence="5">The nitrogen atoms of the two glycine residues in the GGXR motif define the oxyanion hole, and stabilize the oxyanion that forms during the nucleophilic attack by the catalytic serine during substrate cleavage.</text>
</comment>
<dbReference type="PROSITE" id="PS51635">
    <property type="entry name" value="PNPLA"/>
    <property type="match status" value="4"/>
</dbReference>
<proteinExistence type="inferred from homology"/>
<dbReference type="PANTHER" id="PTHR14226">
    <property type="entry name" value="NEUROPATHY TARGET ESTERASE/SWISS CHEESE D.MELANOGASTER"/>
    <property type="match status" value="1"/>
</dbReference>
<protein>
    <recommendedName>
        <fullName evidence="5">Patatin</fullName>
        <ecNumber evidence="5">3.1.1.-</ecNumber>
    </recommendedName>
</protein>
<keyword evidence="1 4" id="KW-0378">Hydrolase</keyword>
<feature type="active site" description="Nucleophile" evidence="4">
    <location>
        <position position="124"/>
    </location>
</feature>
<dbReference type="PANTHER" id="PTHR14226:SF78">
    <property type="entry name" value="SLR0060 PROTEIN"/>
    <property type="match status" value="1"/>
</dbReference>